<dbReference type="SMART" id="SM00850">
    <property type="entry name" value="LytTR"/>
    <property type="match status" value="1"/>
</dbReference>
<feature type="domain" description="Response regulatory" evidence="2">
    <location>
        <begin position="2"/>
        <end position="113"/>
    </location>
</feature>
<dbReference type="Gene3D" id="2.40.50.1020">
    <property type="entry name" value="LytTr DNA-binding domain"/>
    <property type="match status" value="1"/>
</dbReference>
<dbReference type="Pfam" id="PF00072">
    <property type="entry name" value="Response_reg"/>
    <property type="match status" value="1"/>
</dbReference>
<evidence type="ECO:0000259" key="2">
    <source>
        <dbReference type="PROSITE" id="PS50110"/>
    </source>
</evidence>
<proteinExistence type="predicted"/>
<evidence type="ECO:0000313" key="5">
    <source>
        <dbReference type="Proteomes" id="UP000251835"/>
    </source>
</evidence>
<dbReference type="Proteomes" id="UP000251835">
    <property type="component" value="Unassembled WGS sequence"/>
</dbReference>
<keyword evidence="1" id="KW-0597">Phosphoprotein</keyword>
<dbReference type="RefSeq" id="WP_116495641.1">
    <property type="nucleotide sequence ID" value="NZ_QENZ01000003.1"/>
</dbReference>
<dbReference type="PROSITE" id="PS50930">
    <property type="entry name" value="HTH_LYTTR"/>
    <property type="match status" value="1"/>
</dbReference>
<gene>
    <name evidence="4" type="ORF">C7377_0380</name>
</gene>
<dbReference type="SUPFAM" id="SSF52172">
    <property type="entry name" value="CheY-like"/>
    <property type="match status" value="1"/>
</dbReference>
<dbReference type="InterPro" id="IPR011006">
    <property type="entry name" value="CheY-like_superfamily"/>
</dbReference>
<keyword evidence="5" id="KW-1185">Reference proteome</keyword>
<dbReference type="PANTHER" id="PTHR37299">
    <property type="entry name" value="TRANSCRIPTIONAL REGULATOR-RELATED"/>
    <property type="match status" value="1"/>
</dbReference>
<accession>A0A7L4URE3</accession>
<dbReference type="PANTHER" id="PTHR37299:SF1">
    <property type="entry name" value="STAGE 0 SPORULATION PROTEIN A HOMOLOG"/>
    <property type="match status" value="1"/>
</dbReference>
<dbReference type="InterPro" id="IPR046947">
    <property type="entry name" value="LytR-like"/>
</dbReference>
<dbReference type="GO" id="GO:0000156">
    <property type="term" value="F:phosphorelay response regulator activity"/>
    <property type="evidence" value="ECO:0007669"/>
    <property type="project" value="InterPro"/>
</dbReference>
<dbReference type="InterPro" id="IPR007492">
    <property type="entry name" value="LytTR_DNA-bd_dom"/>
</dbReference>
<comment type="caution">
    <text evidence="4">The sequence shown here is derived from an EMBL/GenBank/DDBJ whole genome shotgun (WGS) entry which is preliminary data.</text>
</comment>
<evidence type="ECO:0000256" key="1">
    <source>
        <dbReference type="PROSITE-ProRule" id="PRU00169"/>
    </source>
</evidence>
<dbReference type="SMART" id="SM00448">
    <property type="entry name" value="REC"/>
    <property type="match status" value="1"/>
</dbReference>
<dbReference type="InterPro" id="IPR001789">
    <property type="entry name" value="Sig_transdc_resp-reg_receiver"/>
</dbReference>
<sequence length="231" mass="26734">MKCVIVDDEPLALEIIESYLDKVDALELVAKFYNPVEAIEFLSTNEVDLVFLDIQMPNLTGIELIKTIAVKPKFIFTTAYPQYALEGFDLDAVDYLVKPIPFSRFLKAVQKARKLYDLERNGSLEEEAFVFVRSDYEDIKITVKDILYIEGLKDYLKIYMKDIKTPILTLMSFSQMMTKLDNPNFLRVHRSFMVNKQHIEGVKRNKLVIADRYIPVGNTYKAEVLDELGLK</sequence>
<evidence type="ECO:0000313" key="4">
    <source>
        <dbReference type="EMBL" id="PVX52082.1"/>
    </source>
</evidence>
<dbReference type="OrthoDB" id="1490554at2"/>
<dbReference type="GO" id="GO:0003677">
    <property type="term" value="F:DNA binding"/>
    <property type="evidence" value="ECO:0007669"/>
    <property type="project" value="InterPro"/>
</dbReference>
<dbReference type="EMBL" id="QENZ01000003">
    <property type="protein sequence ID" value="PVX52082.1"/>
    <property type="molecule type" value="Genomic_DNA"/>
</dbReference>
<organism evidence="4 5">
    <name type="scientific">Balneicella halophila</name>
    <dbReference type="NCBI Taxonomy" id="1537566"/>
    <lineage>
        <taxon>Bacteria</taxon>
        <taxon>Pseudomonadati</taxon>
        <taxon>Bacteroidota</taxon>
        <taxon>Bacteroidia</taxon>
        <taxon>Bacteroidales</taxon>
        <taxon>Balneicellaceae</taxon>
        <taxon>Balneicella</taxon>
    </lineage>
</organism>
<dbReference type="Gene3D" id="3.40.50.2300">
    <property type="match status" value="1"/>
</dbReference>
<dbReference type="PROSITE" id="PS50110">
    <property type="entry name" value="RESPONSE_REGULATORY"/>
    <property type="match status" value="1"/>
</dbReference>
<feature type="modified residue" description="4-aspartylphosphate" evidence="1">
    <location>
        <position position="53"/>
    </location>
</feature>
<dbReference type="AlphaFoldDB" id="A0A7L4URE3"/>
<dbReference type="Pfam" id="PF04397">
    <property type="entry name" value="LytTR"/>
    <property type="match status" value="1"/>
</dbReference>
<reference evidence="4 5" key="1">
    <citation type="submission" date="2018-05" db="EMBL/GenBank/DDBJ databases">
        <title>Genomic Encyclopedia of Type Strains, Phase IV (KMG-IV): sequencing the most valuable type-strain genomes for metagenomic binning, comparative biology and taxonomic classification.</title>
        <authorList>
            <person name="Goeker M."/>
        </authorList>
    </citation>
    <scope>NUCLEOTIDE SEQUENCE [LARGE SCALE GENOMIC DNA]</scope>
    <source>
        <strain evidence="4 5">DSM 28579</strain>
    </source>
</reference>
<protein>
    <submittedName>
        <fullName evidence="4">LytTR family two component transcriptional regulator</fullName>
    </submittedName>
</protein>
<evidence type="ECO:0000259" key="3">
    <source>
        <dbReference type="PROSITE" id="PS50930"/>
    </source>
</evidence>
<name>A0A7L4URE3_BALHA</name>
<feature type="domain" description="HTH LytTR-type" evidence="3">
    <location>
        <begin position="132"/>
        <end position="230"/>
    </location>
</feature>